<sequence>MSFSKRPGKNTPQCYTKPLDSLKNWNNRFFWVDKRVFPTVVDWRTSTPKDGMSAENTYSAEAVAQSPESIYRPEWGIANGSVLDTPEACQDLVDHVAPPGYFSELRHLRNDDFLRQYNVNLARQVAMGSQLQLRFEQEAKLLKKYVAQVARRDKRIQAREHEIKNLEALLEAEADMKKAAEDKSAKLSQELENMRTLFSGLQVTNDHLSQQVATLQEQVSGEEKLKAAFEEFKQYEDNRVEQRCADVTPLFVKKALSHNLGVSSKHSSET</sequence>
<keyword evidence="1" id="KW-0175">Coiled coil</keyword>
<evidence type="ECO:0008006" key="3">
    <source>
        <dbReference type="Google" id="ProtNLM"/>
    </source>
</evidence>
<dbReference type="EMBL" id="BKCJ010007543">
    <property type="protein sequence ID" value="GEU77781.1"/>
    <property type="molecule type" value="Genomic_DNA"/>
</dbReference>
<evidence type="ECO:0000313" key="2">
    <source>
        <dbReference type="EMBL" id="GEU77781.1"/>
    </source>
</evidence>
<name>A0A6L2MUV3_TANCI</name>
<comment type="caution">
    <text evidence="2">The sequence shown here is derived from an EMBL/GenBank/DDBJ whole genome shotgun (WGS) entry which is preliminary data.</text>
</comment>
<proteinExistence type="predicted"/>
<organism evidence="2">
    <name type="scientific">Tanacetum cinerariifolium</name>
    <name type="common">Dalmatian daisy</name>
    <name type="synonym">Chrysanthemum cinerariifolium</name>
    <dbReference type="NCBI Taxonomy" id="118510"/>
    <lineage>
        <taxon>Eukaryota</taxon>
        <taxon>Viridiplantae</taxon>
        <taxon>Streptophyta</taxon>
        <taxon>Embryophyta</taxon>
        <taxon>Tracheophyta</taxon>
        <taxon>Spermatophyta</taxon>
        <taxon>Magnoliopsida</taxon>
        <taxon>eudicotyledons</taxon>
        <taxon>Gunneridae</taxon>
        <taxon>Pentapetalae</taxon>
        <taxon>asterids</taxon>
        <taxon>campanulids</taxon>
        <taxon>Asterales</taxon>
        <taxon>Asteraceae</taxon>
        <taxon>Asteroideae</taxon>
        <taxon>Anthemideae</taxon>
        <taxon>Anthemidinae</taxon>
        <taxon>Tanacetum</taxon>
    </lineage>
</organism>
<accession>A0A6L2MUV3</accession>
<dbReference type="AlphaFoldDB" id="A0A6L2MUV3"/>
<protein>
    <recommendedName>
        <fullName evidence="3">Transposase (Putative), gypsy type</fullName>
    </recommendedName>
</protein>
<reference evidence="2" key="1">
    <citation type="journal article" date="2019" name="Sci. Rep.">
        <title>Draft genome of Tanacetum cinerariifolium, the natural source of mosquito coil.</title>
        <authorList>
            <person name="Yamashiro T."/>
            <person name="Shiraishi A."/>
            <person name="Satake H."/>
            <person name="Nakayama K."/>
        </authorList>
    </citation>
    <scope>NUCLEOTIDE SEQUENCE</scope>
</reference>
<gene>
    <name evidence="2" type="ORF">Tci_049759</name>
</gene>
<feature type="coiled-coil region" evidence="1">
    <location>
        <begin position="156"/>
        <end position="225"/>
    </location>
</feature>
<evidence type="ECO:0000256" key="1">
    <source>
        <dbReference type="SAM" id="Coils"/>
    </source>
</evidence>